<name>A0A073IBW7_9RHOB</name>
<dbReference type="AlphaFoldDB" id="A0A073IBW7"/>
<feature type="chain" id="PRO_5001691406" evidence="1">
    <location>
        <begin position="21"/>
        <end position="267"/>
    </location>
</feature>
<accession>A0A073IBW7</accession>
<protein>
    <submittedName>
        <fullName evidence="2">Uncharacterized protein</fullName>
    </submittedName>
</protein>
<organism evidence="2 3">
    <name type="scientific">Sulfitobacter donghicola DSW-25 = KCTC 12864 = JCM 14565</name>
    <dbReference type="NCBI Taxonomy" id="1300350"/>
    <lineage>
        <taxon>Bacteria</taxon>
        <taxon>Pseudomonadati</taxon>
        <taxon>Pseudomonadota</taxon>
        <taxon>Alphaproteobacteria</taxon>
        <taxon>Rhodobacterales</taxon>
        <taxon>Roseobacteraceae</taxon>
        <taxon>Sulfitobacter</taxon>
    </lineage>
</organism>
<gene>
    <name evidence="2" type="ORF">DSW25_04910</name>
</gene>
<dbReference type="RefSeq" id="WP_025057595.1">
    <property type="nucleotide sequence ID" value="NZ_JASF01000002.1"/>
</dbReference>
<reference evidence="2 3" key="1">
    <citation type="submission" date="2014-01" db="EMBL/GenBank/DDBJ databases">
        <title>Sulfitobacter donghicola JCM 14565 Genome Sequencing.</title>
        <authorList>
            <person name="Lai Q."/>
            <person name="Hong Z."/>
        </authorList>
    </citation>
    <scope>NUCLEOTIDE SEQUENCE [LARGE SCALE GENOMIC DNA]</scope>
    <source>
        <strain evidence="2 3">JCM 14565</strain>
    </source>
</reference>
<dbReference type="PROSITE" id="PS51257">
    <property type="entry name" value="PROKAR_LIPOPROTEIN"/>
    <property type="match status" value="1"/>
</dbReference>
<evidence type="ECO:0000313" key="2">
    <source>
        <dbReference type="EMBL" id="KEJ87823.1"/>
    </source>
</evidence>
<proteinExistence type="predicted"/>
<feature type="signal peptide" evidence="1">
    <location>
        <begin position="1"/>
        <end position="20"/>
    </location>
</feature>
<keyword evidence="3" id="KW-1185">Reference proteome</keyword>
<evidence type="ECO:0000256" key="1">
    <source>
        <dbReference type="SAM" id="SignalP"/>
    </source>
</evidence>
<comment type="caution">
    <text evidence="2">The sequence shown here is derived from an EMBL/GenBank/DDBJ whole genome shotgun (WGS) entry which is preliminary data.</text>
</comment>
<keyword evidence="1" id="KW-0732">Signal</keyword>
<evidence type="ECO:0000313" key="3">
    <source>
        <dbReference type="Proteomes" id="UP000027734"/>
    </source>
</evidence>
<dbReference type="Proteomes" id="UP000027734">
    <property type="component" value="Unassembled WGS sequence"/>
</dbReference>
<dbReference type="EMBL" id="JAMC01000014">
    <property type="protein sequence ID" value="KEJ87823.1"/>
    <property type="molecule type" value="Genomic_DNA"/>
</dbReference>
<sequence>MRTLYLSALILIAHATGALACYEFEAETPVCISHFEEVRQQCEVNKTEMGLQGNYCEENYSNSVTWCEQTCPQILADKKARKKVAESIQFQCNDPFGVLLQTRGPGWLEKNSFATKVLTADTRNVLIEYPISRALIDNTRTIQKITLSASMAKQLKNAISLSNQLHEVPGYVGKFPTIAGYLFQTGTVSNLIIGELFGLMIKAQNDLAASGKTLLLLMAEGGNLYNIETLNNNGNGLILHTESVVYAVDVGKERRKLILASCTYGAY</sequence>